<organism evidence="2 3">
    <name type="scientific">Flavobacterium indicum (strain DSM 17447 / CIP 109464 / GPTSA100-9)</name>
    <dbReference type="NCBI Taxonomy" id="1094466"/>
    <lineage>
        <taxon>Bacteria</taxon>
        <taxon>Pseudomonadati</taxon>
        <taxon>Bacteroidota</taxon>
        <taxon>Flavobacteriia</taxon>
        <taxon>Flavobacteriales</taxon>
        <taxon>Flavobacteriaceae</taxon>
        <taxon>Flavobacterium</taxon>
    </lineage>
</organism>
<dbReference type="Proteomes" id="UP000007599">
    <property type="component" value="Chromosome I"/>
</dbReference>
<name>H8XPR8_FLAIG</name>
<dbReference type="RefSeq" id="WP_014389252.1">
    <property type="nucleotide sequence ID" value="NC_017025.1"/>
</dbReference>
<keyword evidence="3" id="KW-1185">Reference proteome</keyword>
<feature type="domain" description="GSCFA" evidence="1">
    <location>
        <begin position="21"/>
        <end position="258"/>
    </location>
</feature>
<dbReference type="Pfam" id="PF08885">
    <property type="entry name" value="GSCFA"/>
    <property type="match status" value="1"/>
</dbReference>
<evidence type="ECO:0000259" key="1">
    <source>
        <dbReference type="Pfam" id="PF08885"/>
    </source>
</evidence>
<dbReference type="OrthoDB" id="9807687at2"/>
<proteinExistence type="predicted"/>
<dbReference type="PATRIC" id="fig|1094466.5.peg.2170"/>
<gene>
    <name evidence="2" type="ordered locus">KQS_11060</name>
</gene>
<dbReference type="EMBL" id="HE774682">
    <property type="protein sequence ID" value="CCG54134.1"/>
    <property type="molecule type" value="Genomic_DNA"/>
</dbReference>
<dbReference type="HOGENOM" id="CLU_075057_0_0_10"/>
<dbReference type="eggNOG" id="COG2755">
    <property type="taxonomic scope" value="Bacteria"/>
</dbReference>
<accession>H8XPR8</accession>
<reference evidence="2 3" key="1">
    <citation type="journal article" date="2012" name="J. Bacteriol.">
        <title>Complete Genome Sequence of Flavobacterium indicum GPSTA100-9T, Isolated from Warm Spring Water.</title>
        <authorList>
            <person name="Barbier P."/>
            <person name="Houel A."/>
            <person name="Loux V."/>
            <person name="Poulain J."/>
            <person name="Bernardet J.F."/>
            <person name="Touchon M."/>
            <person name="Duchaud E."/>
        </authorList>
    </citation>
    <scope>NUCLEOTIDE SEQUENCE [LARGE SCALE GENOMIC DNA]</scope>
    <source>
        <strain evidence="3">DSM 17447 / CIP 109464 / GPTSA100-9</strain>
    </source>
</reference>
<dbReference type="STRING" id="1094466.KQS_11060"/>
<dbReference type="KEGG" id="fin:KQS_11060"/>
<reference evidence="3" key="2">
    <citation type="submission" date="2012-03" db="EMBL/GenBank/DDBJ databases">
        <title>Complete genome sequence of Flavobacterium indicum GPTSA100-9T, isolated from warm spring water.</title>
        <authorList>
            <person name="Barbier P."/>
            <person name="Houel A."/>
            <person name="Loux V."/>
            <person name="Poulain J."/>
            <person name="Bernardet J.-F."/>
            <person name="Touchon M."/>
            <person name="Duchaud E."/>
        </authorList>
    </citation>
    <scope>NUCLEOTIDE SEQUENCE [LARGE SCALE GENOMIC DNA]</scope>
    <source>
        <strain evidence="3">DSM 17447 / CIP 109464 / GPTSA100-9</strain>
    </source>
</reference>
<sequence length="316" mass="37068">MQFSTKIPLNDINFTIDYNSKILLLGSCFSENIGNKFKYFKFQTEINPFGIIFNVVSLEKLLNRVVHKLYFTEKDLFYHNDLWHCFEVHSELSHPNKEIFLEQLNEKISTTHHAILELTHCFITLGTSWVYENRTTNNVVANCHKVPQKQFKKVLLSSEQNGVSLKKIVALISSINPKVNFIFTVSPVRHIKDGFFENNVSKGNLFSALHQSFNFNETKVVYFPSYEIVMDELRDYRFYEKDMLHPNQLAIDYVWERFSECCFSTATCQFMKEIDAIQKSLSHRPLNPTTEAHQLFLDKITVKIEKIKTKLSHLQF</sequence>
<evidence type="ECO:0000313" key="3">
    <source>
        <dbReference type="Proteomes" id="UP000007599"/>
    </source>
</evidence>
<dbReference type="AlphaFoldDB" id="H8XPR8"/>
<dbReference type="InterPro" id="IPR014982">
    <property type="entry name" value="GSCFA"/>
</dbReference>
<protein>
    <recommendedName>
        <fullName evidence="1">GSCFA domain-containing protein</fullName>
    </recommendedName>
</protein>
<evidence type="ECO:0000313" key="2">
    <source>
        <dbReference type="EMBL" id="CCG54134.1"/>
    </source>
</evidence>